<dbReference type="Proteomes" id="UP000516437">
    <property type="component" value="Chromosome 2"/>
</dbReference>
<keyword evidence="1" id="KW-0547">Nucleotide-binding</keyword>
<feature type="domain" description="Protein kinase" evidence="5">
    <location>
        <begin position="83"/>
        <end position="366"/>
    </location>
</feature>
<proteinExistence type="predicted"/>
<comment type="catalytic activity">
    <reaction evidence="3">
        <text>L-seryl-[protein] + ATP = O-phospho-L-seryl-[protein] + ADP + H(+)</text>
        <dbReference type="Rhea" id="RHEA:17989"/>
        <dbReference type="Rhea" id="RHEA-COMP:9863"/>
        <dbReference type="Rhea" id="RHEA-COMP:11604"/>
        <dbReference type="ChEBI" id="CHEBI:15378"/>
        <dbReference type="ChEBI" id="CHEBI:29999"/>
        <dbReference type="ChEBI" id="CHEBI:30616"/>
        <dbReference type="ChEBI" id="CHEBI:83421"/>
        <dbReference type="ChEBI" id="CHEBI:456216"/>
    </reaction>
</comment>
<dbReference type="Gene3D" id="3.30.200.20">
    <property type="entry name" value="Phosphorylase Kinase, domain 1"/>
    <property type="match status" value="1"/>
</dbReference>
<dbReference type="InterPro" id="IPR008271">
    <property type="entry name" value="Ser/Thr_kinase_AS"/>
</dbReference>
<gene>
    <name evidence="6" type="ORF">CJ030_MR2G023040</name>
</gene>
<keyword evidence="6" id="KW-0808">Transferase</keyword>
<dbReference type="EMBL" id="RXIC02000020">
    <property type="protein sequence ID" value="KAB1223634.1"/>
    <property type="molecule type" value="Genomic_DNA"/>
</dbReference>
<keyword evidence="7" id="KW-1185">Reference proteome</keyword>
<keyword evidence="2" id="KW-0067">ATP-binding</keyword>
<dbReference type="SMART" id="SM00220">
    <property type="entry name" value="S_TKc"/>
    <property type="match status" value="1"/>
</dbReference>
<dbReference type="PANTHER" id="PTHR27005:SF280">
    <property type="entry name" value="WALL-ASSOCIATED RECEPTOR KINASE-LIKE 8"/>
    <property type="match status" value="1"/>
</dbReference>
<evidence type="ECO:0000313" key="7">
    <source>
        <dbReference type="Proteomes" id="UP000516437"/>
    </source>
</evidence>
<evidence type="ECO:0000313" key="6">
    <source>
        <dbReference type="EMBL" id="KAB1223634.1"/>
    </source>
</evidence>
<organism evidence="6 7">
    <name type="scientific">Morella rubra</name>
    <name type="common">Chinese bayberry</name>
    <dbReference type="NCBI Taxonomy" id="262757"/>
    <lineage>
        <taxon>Eukaryota</taxon>
        <taxon>Viridiplantae</taxon>
        <taxon>Streptophyta</taxon>
        <taxon>Embryophyta</taxon>
        <taxon>Tracheophyta</taxon>
        <taxon>Spermatophyta</taxon>
        <taxon>Magnoliopsida</taxon>
        <taxon>eudicotyledons</taxon>
        <taxon>Gunneridae</taxon>
        <taxon>Pentapetalae</taxon>
        <taxon>rosids</taxon>
        <taxon>fabids</taxon>
        <taxon>Fagales</taxon>
        <taxon>Myricaceae</taxon>
        <taxon>Morella</taxon>
    </lineage>
</organism>
<dbReference type="Gene3D" id="1.10.510.10">
    <property type="entry name" value="Transferase(Phosphotransferase) domain 1"/>
    <property type="match status" value="1"/>
</dbReference>
<comment type="caution">
    <text evidence="6">The sequence shown here is derived from an EMBL/GenBank/DDBJ whole genome shotgun (WGS) entry which is preliminary data.</text>
</comment>
<dbReference type="AlphaFoldDB" id="A0A6A1WEF2"/>
<dbReference type="Pfam" id="PF00069">
    <property type="entry name" value="Pkinase"/>
    <property type="match status" value="1"/>
</dbReference>
<dbReference type="GO" id="GO:0005524">
    <property type="term" value="F:ATP binding"/>
    <property type="evidence" value="ECO:0007669"/>
    <property type="project" value="UniProtKB-KW"/>
</dbReference>
<dbReference type="InterPro" id="IPR045274">
    <property type="entry name" value="WAK-like"/>
</dbReference>
<dbReference type="PROSITE" id="PS00108">
    <property type="entry name" value="PROTEIN_KINASE_ST"/>
    <property type="match status" value="1"/>
</dbReference>
<sequence length="366" mass="41141">MGGSVRSLAFICSCKHDYEGNPYFPEGSQDIDEFADLNHSPCSKRYLSYESGSPYEKMGCKISRGLTNATRLTTPGVSTRIGIPFLLICGWGSYKGLKKRKMMKCKEKFFKRNGELLLQQQLSSSEVNVGNPNLFTSKDLEKATDHFNVNRILGQEGQGTVYKAMLPDGKIIAVKKSKIEVPLLVYEFIPNRTLFQYLHHRNEDFSLTWDMCLRIATEVVGALFYLHSAVSSPVYHRDIKSTNILLDENYRAKIVNFRTSRSVAVDQSHLTTQVHGTFGYLDPNIHKMSGVKRARTTRTGTGSSSQEQEVADPMMTLERRMEYLRGRPVAKERPVTLSDFDQLIVRGALPLPALRVPGISSSALVD</sequence>
<evidence type="ECO:0000259" key="5">
    <source>
        <dbReference type="PROSITE" id="PS50011"/>
    </source>
</evidence>
<comment type="catalytic activity">
    <reaction evidence="4">
        <text>L-threonyl-[protein] + ATP = O-phospho-L-threonyl-[protein] + ADP + H(+)</text>
        <dbReference type="Rhea" id="RHEA:46608"/>
        <dbReference type="Rhea" id="RHEA-COMP:11060"/>
        <dbReference type="Rhea" id="RHEA-COMP:11605"/>
        <dbReference type="ChEBI" id="CHEBI:15378"/>
        <dbReference type="ChEBI" id="CHEBI:30013"/>
        <dbReference type="ChEBI" id="CHEBI:30616"/>
        <dbReference type="ChEBI" id="CHEBI:61977"/>
        <dbReference type="ChEBI" id="CHEBI:456216"/>
    </reaction>
</comment>
<keyword evidence="6" id="KW-0675">Receptor</keyword>
<dbReference type="InterPro" id="IPR011009">
    <property type="entry name" value="Kinase-like_dom_sf"/>
</dbReference>
<dbReference type="GO" id="GO:0007166">
    <property type="term" value="P:cell surface receptor signaling pathway"/>
    <property type="evidence" value="ECO:0007669"/>
    <property type="project" value="InterPro"/>
</dbReference>
<keyword evidence="6" id="KW-0418">Kinase</keyword>
<reference evidence="6 7" key="1">
    <citation type="journal article" date="2019" name="Plant Biotechnol. J.">
        <title>The red bayberry genome and genetic basis of sex determination.</title>
        <authorList>
            <person name="Jia H.M."/>
            <person name="Jia H.J."/>
            <person name="Cai Q.L."/>
            <person name="Wang Y."/>
            <person name="Zhao H.B."/>
            <person name="Yang W.F."/>
            <person name="Wang G.Y."/>
            <person name="Li Y.H."/>
            <person name="Zhan D.L."/>
            <person name="Shen Y.T."/>
            <person name="Niu Q.F."/>
            <person name="Chang L."/>
            <person name="Qiu J."/>
            <person name="Zhao L."/>
            <person name="Xie H.B."/>
            <person name="Fu W.Y."/>
            <person name="Jin J."/>
            <person name="Li X.W."/>
            <person name="Jiao Y."/>
            <person name="Zhou C.C."/>
            <person name="Tu T."/>
            <person name="Chai C.Y."/>
            <person name="Gao J.L."/>
            <person name="Fan L.J."/>
            <person name="van de Weg E."/>
            <person name="Wang J.Y."/>
            <person name="Gao Z.S."/>
        </authorList>
    </citation>
    <scope>NUCLEOTIDE SEQUENCE [LARGE SCALE GENOMIC DNA]</scope>
    <source>
        <tissue evidence="6">Leaves</tissue>
    </source>
</reference>
<dbReference type="OrthoDB" id="4062651at2759"/>
<dbReference type="PANTHER" id="PTHR27005">
    <property type="entry name" value="WALL-ASSOCIATED RECEPTOR KINASE-LIKE 21"/>
    <property type="match status" value="1"/>
</dbReference>
<dbReference type="PROSITE" id="PS50011">
    <property type="entry name" value="PROTEIN_KINASE_DOM"/>
    <property type="match status" value="1"/>
</dbReference>
<accession>A0A6A1WEF2</accession>
<evidence type="ECO:0000256" key="1">
    <source>
        <dbReference type="ARBA" id="ARBA00022741"/>
    </source>
</evidence>
<dbReference type="InterPro" id="IPR000719">
    <property type="entry name" value="Prot_kinase_dom"/>
</dbReference>
<protein>
    <submittedName>
        <fullName evidence="6">Wall-associated receptor kinase-like 8</fullName>
    </submittedName>
</protein>
<dbReference type="GO" id="GO:0005886">
    <property type="term" value="C:plasma membrane"/>
    <property type="evidence" value="ECO:0007669"/>
    <property type="project" value="TreeGrafter"/>
</dbReference>
<evidence type="ECO:0000256" key="2">
    <source>
        <dbReference type="ARBA" id="ARBA00022840"/>
    </source>
</evidence>
<evidence type="ECO:0000256" key="4">
    <source>
        <dbReference type="ARBA" id="ARBA00047951"/>
    </source>
</evidence>
<dbReference type="SUPFAM" id="SSF56112">
    <property type="entry name" value="Protein kinase-like (PK-like)"/>
    <property type="match status" value="1"/>
</dbReference>
<evidence type="ECO:0000256" key="3">
    <source>
        <dbReference type="ARBA" id="ARBA00047558"/>
    </source>
</evidence>
<dbReference type="GO" id="GO:0004674">
    <property type="term" value="F:protein serine/threonine kinase activity"/>
    <property type="evidence" value="ECO:0007669"/>
    <property type="project" value="TreeGrafter"/>
</dbReference>
<name>A0A6A1WEF2_9ROSI</name>